<name>D0LX92_HALO1</name>
<dbReference type="PANTHER" id="PTHR16305:SF28">
    <property type="entry name" value="GUANYLATE CYCLASE DOMAIN-CONTAINING PROTEIN"/>
    <property type="match status" value="1"/>
</dbReference>
<dbReference type="HOGENOM" id="CLU_006367_0_0_7"/>
<evidence type="ECO:0000259" key="3">
    <source>
        <dbReference type="PROSITE" id="PS50011"/>
    </source>
</evidence>
<evidence type="ECO:0000313" key="4">
    <source>
        <dbReference type="EMBL" id="ACY16134.1"/>
    </source>
</evidence>
<evidence type="ECO:0000256" key="2">
    <source>
        <dbReference type="ARBA" id="ARBA00022840"/>
    </source>
</evidence>
<dbReference type="InterPro" id="IPR011009">
    <property type="entry name" value="Kinase-like_dom_sf"/>
</dbReference>
<dbReference type="KEGG" id="hoh:Hoch_3632"/>
<dbReference type="GO" id="GO:0004016">
    <property type="term" value="F:adenylate cyclase activity"/>
    <property type="evidence" value="ECO:0007669"/>
    <property type="project" value="TreeGrafter"/>
</dbReference>
<dbReference type="STRING" id="502025.Hoch_3632"/>
<dbReference type="EMBL" id="CP001804">
    <property type="protein sequence ID" value="ACY16134.1"/>
    <property type="molecule type" value="Genomic_DNA"/>
</dbReference>
<dbReference type="eggNOG" id="COG0457">
    <property type="taxonomic scope" value="Bacteria"/>
</dbReference>
<dbReference type="InterPro" id="IPR027417">
    <property type="entry name" value="P-loop_NTPase"/>
</dbReference>
<dbReference type="OrthoDB" id="5476413at2"/>
<keyword evidence="4" id="KW-0723">Serine/threonine-protein kinase</keyword>
<dbReference type="CDD" id="cd14014">
    <property type="entry name" value="STKc_PknB_like"/>
    <property type="match status" value="1"/>
</dbReference>
<dbReference type="GO" id="GO:0005524">
    <property type="term" value="F:ATP binding"/>
    <property type="evidence" value="ECO:0007669"/>
    <property type="project" value="UniProtKB-KW"/>
</dbReference>
<dbReference type="Proteomes" id="UP000001880">
    <property type="component" value="Chromosome"/>
</dbReference>
<keyword evidence="1" id="KW-0547">Nucleotide-binding</keyword>
<dbReference type="Gene3D" id="3.30.200.20">
    <property type="entry name" value="Phosphorylase Kinase, domain 1"/>
    <property type="match status" value="1"/>
</dbReference>
<dbReference type="Pfam" id="PF13191">
    <property type="entry name" value="AAA_16"/>
    <property type="match status" value="1"/>
</dbReference>
<dbReference type="InterPro" id="IPR011990">
    <property type="entry name" value="TPR-like_helical_dom_sf"/>
</dbReference>
<evidence type="ECO:0000313" key="5">
    <source>
        <dbReference type="Proteomes" id="UP000001880"/>
    </source>
</evidence>
<dbReference type="SUPFAM" id="SSF56112">
    <property type="entry name" value="Protein kinase-like (PK-like)"/>
    <property type="match status" value="1"/>
</dbReference>
<dbReference type="InterPro" id="IPR000719">
    <property type="entry name" value="Prot_kinase_dom"/>
</dbReference>
<feature type="domain" description="Protein kinase" evidence="3">
    <location>
        <begin position="11"/>
        <end position="290"/>
    </location>
</feature>
<dbReference type="GO" id="GO:0004674">
    <property type="term" value="F:protein serine/threonine kinase activity"/>
    <property type="evidence" value="ECO:0007669"/>
    <property type="project" value="UniProtKB-KW"/>
</dbReference>
<dbReference type="PANTHER" id="PTHR16305">
    <property type="entry name" value="TESTICULAR SOLUBLE ADENYLYL CYCLASE"/>
    <property type="match status" value="1"/>
</dbReference>
<proteinExistence type="predicted"/>
<keyword evidence="5" id="KW-1185">Reference proteome</keyword>
<keyword evidence="4" id="KW-0808">Transferase</keyword>
<dbReference type="eggNOG" id="COG3899">
    <property type="taxonomic scope" value="Bacteria"/>
</dbReference>
<organism evidence="4 5">
    <name type="scientific">Haliangium ochraceum (strain DSM 14365 / JCM 11303 / SMP-2)</name>
    <dbReference type="NCBI Taxonomy" id="502025"/>
    <lineage>
        <taxon>Bacteria</taxon>
        <taxon>Pseudomonadati</taxon>
        <taxon>Myxococcota</taxon>
        <taxon>Polyangia</taxon>
        <taxon>Haliangiales</taxon>
        <taxon>Kofleriaceae</taxon>
        <taxon>Haliangium</taxon>
    </lineage>
</organism>
<protein>
    <submittedName>
        <fullName evidence="4">Serine/threonine protein kinase</fullName>
    </submittedName>
</protein>
<sequence>MRAGDTIDRRFEVTEEVAAGGMGRIFRATDLQTGEPVAVKVLGNSDARAAERFLHEARVLAEIRHPGIVRYVAHGMLDVGAPYLVMEWLGGENLAAYLRRVYGSELGDRTLDDTVPPSLNAPRLPVTEALTVGRRLASAVAELHKRKLVHCDITPNNLVLADGTIDHVKLIDFGTVRHRVHEPGTSGDLIGTPFYMAPEQARSEGKLGPATDVWAIGCVLYECLTGYKAFWADNIIVVLTHILMDDPLPVRKLRPELPEALASIVMRSLSKAASERPPDAEALAQLLEHLERNRGDTDTIPRVAAWPDGSAPVKMAQQPTLTRVERRVSCLLFARHVAPGPKPSREQLAAVVAPLGAELERLADGSLLVSVPGSRTPSDQATHAARAALALREAAPGLAMSLTTGRVEGPRQMPPIRVLTRAARVLQRLPASAIRLDEATASLLDARFHLSAVAEGADLRAERPYEAPRTLLGRRTRWVGRQRELSTLLATFHECVEDEIARAVLVTAVAGMGKSRLCYEFERAVEDTEIDFLMLRGRGDAVAAGSPFVLLAPALRRLFDIRSAAEPAEQQAQLIARLAEVMPLPAAQHRVAPLLGELMDVPFPVESSDALRAARADPILQGQLMQSAWLEWLTAECARQPVILLIEDLHWGDLPSVNYIDAALRSLSDAPLLVLALSRPEVHTAFPTLWSQRALSEIPLHPLSRRASQALVREALGERVSDEVVRAVVRRAGGNAFYLEELIRAVADGNQLGEAELPDTIVGMVQSRLDALGSDAKRVLRAASVFGEVFWKTGVETLLGDDGVYGVDEWLSDLVAGEVLVGRPASRLVGEEEYAFSHALMRDGAYAMLTAEDRELGHRLAGDWLERSGERDNLVLAEHFARGGEPERAIPHYLRAAAQALESGDLEAAVQRAEQAAGAGASGRELGALRSLQSVASYWLSDYVTSQRHGREAVALLAEGGAEWFAAMGSAIVSSARLGEHDDELSARAVRATAAPGAEAAQIVCLCRVSFQLVFAGRMSEAYQILARIDALLAAADAGAGRVSGPGRGESIGVGAGIDAITAAHVYHLRSFHAAQGGYPDVFLPNLEAAVAAFERAGDIRNVELERSTIAWAWSEIGFFDHAAELARKNLAACIASGNQQAATYAKLNLGQILGYIGGNEDEARRLIAEAAEESRAVSNPRSEGWANALVATLDYRAGDPLASERHAARAVELLRASPGLRVWGQALHARALVALGRAAEALPKAEEAMEHLRRFGGLLQGNALPPLVLASALDATGQPDAAREALNLALERLAERAARLSDPDWRARYVALPDHAATRALAERWGLATSALDELLRDA</sequence>
<keyword evidence="2" id="KW-0067">ATP-binding</keyword>
<dbReference type="PROSITE" id="PS00109">
    <property type="entry name" value="PROTEIN_KINASE_TYR"/>
    <property type="match status" value="1"/>
</dbReference>
<dbReference type="SUPFAM" id="SSF52540">
    <property type="entry name" value="P-loop containing nucleoside triphosphate hydrolases"/>
    <property type="match status" value="1"/>
</dbReference>
<dbReference type="eggNOG" id="COG0515">
    <property type="taxonomic scope" value="Bacteria"/>
</dbReference>
<dbReference type="RefSeq" id="WP_012828733.1">
    <property type="nucleotide sequence ID" value="NC_013440.1"/>
</dbReference>
<gene>
    <name evidence="4" type="ordered locus">Hoch_3632</name>
</gene>
<evidence type="ECO:0000256" key="1">
    <source>
        <dbReference type="ARBA" id="ARBA00022741"/>
    </source>
</evidence>
<dbReference type="SUPFAM" id="SSF48452">
    <property type="entry name" value="TPR-like"/>
    <property type="match status" value="1"/>
</dbReference>
<keyword evidence="4" id="KW-0418">Kinase</keyword>
<dbReference type="InterPro" id="IPR008266">
    <property type="entry name" value="Tyr_kinase_AS"/>
</dbReference>
<dbReference type="Pfam" id="PF00069">
    <property type="entry name" value="Pkinase"/>
    <property type="match status" value="1"/>
</dbReference>
<dbReference type="InterPro" id="IPR041664">
    <property type="entry name" value="AAA_16"/>
</dbReference>
<dbReference type="PROSITE" id="PS50011">
    <property type="entry name" value="PROTEIN_KINASE_DOM"/>
    <property type="match status" value="1"/>
</dbReference>
<dbReference type="Gene3D" id="1.10.510.10">
    <property type="entry name" value="Transferase(Phosphotransferase) domain 1"/>
    <property type="match status" value="1"/>
</dbReference>
<dbReference type="Gene3D" id="1.25.40.10">
    <property type="entry name" value="Tetratricopeptide repeat domain"/>
    <property type="match status" value="1"/>
</dbReference>
<accession>D0LX92</accession>
<reference evidence="4 5" key="1">
    <citation type="journal article" date="2010" name="Stand. Genomic Sci.">
        <title>Complete genome sequence of Haliangium ochraceum type strain (SMP-2).</title>
        <authorList>
            <consortium name="US DOE Joint Genome Institute (JGI-PGF)"/>
            <person name="Ivanova N."/>
            <person name="Daum C."/>
            <person name="Lang E."/>
            <person name="Abt B."/>
            <person name="Kopitz M."/>
            <person name="Saunders E."/>
            <person name="Lapidus A."/>
            <person name="Lucas S."/>
            <person name="Glavina Del Rio T."/>
            <person name="Nolan M."/>
            <person name="Tice H."/>
            <person name="Copeland A."/>
            <person name="Cheng J.F."/>
            <person name="Chen F."/>
            <person name="Bruce D."/>
            <person name="Goodwin L."/>
            <person name="Pitluck S."/>
            <person name="Mavromatis K."/>
            <person name="Pati A."/>
            <person name="Mikhailova N."/>
            <person name="Chen A."/>
            <person name="Palaniappan K."/>
            <person name="Land M."/>
            <person name="Hauser L."/>
            <person name="Chang Y.J."/>
            <person name="Jeffries C.D."/>
            <person name="Detter J.C."/>
            <person name="Brettin T."/>
            <person name="Rohde M."/>
            <person name="Goker M."/>
            <person name="Bristow J."/>
            <person name="Markowitz V."/>
            <person name="Eisen J.A."/>
            <person name="Hugenholtz P."/>
            <person name="Kyrpides N.C."/>
            <person name="Klenk H.P."/>
        </authorList>
    </citation>
    <scope>NUCLEOTIDE SEQUENCE [LARGE SCALE GENOMIC DNA]</scope>
    <source>
        <strain evidence="5">DSM 14365 / CIP 107738 / JCM 11303 / AJ 13395 / SMP-2</strain>
    </source>
</reference>
<dbReference type="GO" id="GO:0005737">
    <property type="term" value="C:cytoplasm"/>
    <property type="evidence" value="ECO:0007669"/>
    <property type="project" value="TreeGrafter"/>
</dbReference>